<evidence type="ECO:0000313" key="2">
    <source>
        <dbReference type="EMBL" id="RAU18560.1"/>
    </source>
</evidence>
<dbReference type="Gene3D" id="3.20.20.450">
    <property type="entry name" value="EAL domain"/>
    <property type="match status" value="1"/>
</dbReference>
<dbReference type="InterPro" id="IPR001633">
    <property type="entry name" value="EAL_dom"/>
</dbReference>
<dbReference type="SUPFAM" id="SSF141868">
    <property type="entry name" value="EAL domain-like"/>
    <property type="match status" value="1"/>
</dbReference>
<reference evidence="2 3" key="1">
    <citation type="submission" date="2018-06" db="EMBL/GenBank/DDBJ databases">
        <title>Nitrincola tibetense sp. nov., isolated from Lake XuguoCo on Tibetan Plateau.</title>
        <authorList>
            <person name="Xing P."/>
        </authorList>
    </citation>
    <scope>NUCLEOTIDE SEQUENCE [LARGE SCALE GENOMIC DNA]</scope>
    <source>
        <strain evidence="3">xg18</strain>
    </source>
</reference>
<dbReference type="SUPFAM" id="SSF109604">
    <property type="entry name" value="HD-domain/PDEase-like"/>
    <property type="match status" value="1"/>
</dbReference>
<dbReference type="OrthoDB" id="9804751at2"/>
<dbReference type="Proteomes" id="UP000250744">
    <property type="component" value="Unassembled WGS sequence"/>
</dbReference>
<accession>A0A364NNG5</accession>
<dbReference type="InterPro" id="IPR035919">
    <property type="entry name" value="EAL_sf"/>
</dbReference>
<dbReference type="PIRSF" id="PIRSF003180">
    <property type="entry name" value="DiGMPpdiest_YuxH"/>
    <property type="match status" value="1"/>
</dbReference>
<sequence length="384" mass="43095">MKHVADELLYRSSSDATSAFIDDPIMATARVCNAAFYETGIEALVGKRLVFFNAPRDWLLKAELLPPCNQQVVIEILEDVEGDKEIIAALTKLRDQGFTIALDDFVLTEETQPLLDLAHIIKLDVLSSVPSANQLEEYKRRGLVLLAEKVEDLDTFMQCVELGFTLFQGYFYAKPEVKAATVRRRANNRAAQLRLLAALQQPEPDFDALEHLIAQDAQLCLRILRLSNSAFYRRQMEISSIRQALLMLGFKQVRNLVTTLMLADNHPCNTLILPRALIRASMCEKIATSALKEGASTAFMVGILSMMDLLLDESLESLCEQLALTEEVKVAILYRQGQLGKILKLTIAYETAQLNGVNQKTVKQLNRYYFSSCEWANTVLDAVV</sequence>
<feature type="domain" description="HDOD" evidence="1">
    <location>
        <begin position="185"/>
        <end position="371"/>
    </location>
</feature>
<evidence type="ECO:0000259" key="1">
    <source>
        <dbReference type="PROSITE" id="PS51833"/>
    </source>
</evidence>
<evidence type="ECO:0000313" key="3">
    <source>
        <dbReference type="Proteomes" id="UP000250744"/>
    </source>
</evidence>
<protein>
    <submittedName>
        <fullName evidence="2">Diguanylate phosphodiesterase</fullName>
    </submittedName>
</protein>
<dbReference type="EMBL" id="QKRX01000004">
    <property type="protein sequence ID" value="RAU18560.1"/>
    <property type="molecule type" value="Genomic_DNA"/>
</dbReference>
<dbReference type="PANTHER" id="PTHR33525">
    <property type="match status" value="1"/>
</dbReference>
<keyword evidence="3" id="KW-1185">Reference proteome</keyword>
<organism evidence="2 3">
    <name type="scientific">Nitrincola tibetensis</name>
    <dbReference type="NCBI Taxonomy" id="2219697"/>
    <lineage>
        <taxon>Bacteria</taxon>
        <taxon>Pseudomonadati</taxon>
        <taxon>Pseudomonadota</taxon>
        <taxon>Gammaproteobacteria</taxon>
        <taxon>Oceanospirillales</taxon>
        <taxon>Oceanospirillaceae</taxon>
        <taxon>Nitrincola</taxon>
    </lineage>
</organism>
<name>A0A364NNG5_9GAMM</name>
<comment type="caution">
    <text evidence="2">The sequence shown here is derived from an EMBL/GenBank/DDBJ whole genome shotgun (WGS) entry which is preliminary data.</text>
</comment>
<dbReference type="PROSITE" id="PS51833">
    <property type="entry name" value="HDOD"/>
    <property type="match status" value="1"/>
</dbReference>
<dbReference type="InterPro" id="IPR052340">
    <property type="entry name" value="RNase_Y/CdgJ"/>
</dbReference>
<proteinExistence type="predicted"/>
<dbReference type="AlphaFoldDB" id="A0A364NNG5"/>
<dbReference type="Pfam" id="PF08668">
    <property type="entry name" value="HDOD"/>
    <property type="match status" value="1"/>
</dbReference>
<dbReference type="PANTHER" id="PTHR33525:SF4">
    <property type="entry name" value="CYCLIC DI-GMP PHOSPHODIESTERASE CDGJ"/>
    <property type="match status" value="1"/>
</dbReference>
<dbReference type="SMART" id="SM00052">
    <property type="entry name" value="EAL"/>
    <property type="match status" value="1"/>
</dbReference>
<dbReference type="InterPro" id="IPR013976">
    <property type="entry name" value="HDOD"/>
</dbReference>
<dbReference type="InterPro" id="IPR014408">
    <property type="entry name" value="dGMP_Pdiesterase_EAL/HD-GYP"/>
</dbReference>
<gene>
    <name evidence="2" type="ORF">DN062_07235</name>
</gene>
<dbReference type="Gene3D" id="1.10.3210.10">
    <property type="entry name" value="Hypothetical protein af1432"/>
    <property type="match status" value="1"/>
</dbReference>